<dbReference type="STRING" id="349521.HCH_03622"/>
<dbReference type="GO" id="GO:0008783">
    <property type="term" value="F:agmatinase activity"/>
    <property type="evidence" value="ECO:0007669"/>
    <property type="project" value="TreeGrafter"/>
</dbReference>
<gene>
    <name evidence="5" type="ordered locus">HCH_03622</name>
</gene>
<evidence type="ECO:0000256" key="4">
    <source>
        <dbReference type="PROSITE-ProRule" id="PRU00742"/>
    </source>
</evidence>
<dbReference type="PROSITE" id="PS51409">
    <property type="entry name" value="ARGINASE_2"/>
    <property type="match status" value="1"/>
</dbReference>
<dbReference type="PRINTS" id="PR00116">
    <property type="entry name" value="ARGINASE"/>
</dbReference>
<keyword evidence="6" id="KW-1185">Reference proteome</keyword>
<dbReference type="HOGENOM" id="CLU_039478_0_2_6"/>
<evidence type="ECO:0000313" key="6">
    <source>
        <dbReference type="Proteomes" id="UP000000238"/>
    </source>
</evidence>
<dbReference type="RefSeq" id="WP_011397430.1">
    <property type="nucleotide sequence ID" value="NC_007645.1"/>
</dbReference>
<dbReference type="InterPro" id="IPR023696">
    <property type="entry name" value="Ureohydrolase_dom_sf"/>
</dbReference>
<evidence type="ECO:0000256" key="1">
    <source>
        <dbReference type="ARBA" id="ARBA00022723"/>
    </source>
</evidence>
<dbReference type="CDD" id="cd09990">
    <property type="entry name" value="Agmatinase-like"/>
    <property type="match status" value="1"/>
</dbReference>
<feature type="binding site" evidence="3">
    <location>
        <position position="146"/>
    </location>
    <ligand>
        <name>Mn(2+)</name>
        <dbReference type="ChEBI" id="CHEBI:29035"/>
        <label>1</label>
    </ligand>
</feature>
<comment type="similarity">
    <text evidence="4">Belongs to the arginase family.</text>
</comment>
<dbReference type="Gene3D" id="3.40.800.10">
    <property type="entry name" value="Ureohydrolase domain"/>
    <property type="match status" value="1"/>
</dbReference>
<keyword evidence="1 3" id="KW-0479">Metal-binding</keyword>
<dbReference type="OrthoDB" id="9789727at2"/>
<reference evidence="5 6" key="1">
    <citation type="journal article" date="2005" name="Nucleic Acids Res.">
        <title>Genomic blueprint of Hahella chejuensis, a marine microbe producing an algicidal agent.</title>
        <authorList>
            <person name="Jeong H."/>
            <person name="Yim J.H."/>
            <person name="Lee C."/>
            <person name="Choi S.-H."/>
            <person name="Park Y.K."/>
            <person name="Yoon S.H."/>
            <person name="Hur C.-G."/>
            <person name="Kang H.-Y."/>
            <person name="Kim D."/>
            <person name="Lee H.H."/>
            <person name="Park K.H."/>
            <person name="Park S.-H."/>
            <person name="Park H.-S."/>
            <person name="Lee H.K."/>
            <person name="Oh T.K."/>
            <person name="Kim J.F."/>
        </authorList>
    </citation>
    <scope>NUCLEOTIDE SEQUENCE [LARGE SCALE GENOMIC DNA]</scope>
    <source>
        <strain evidence="5 6">KCTC 2396</strain>
    </source>
</reference>
<name>Q2SG62_HAHCH</name>
<feature type="binding site" evidence="3">
    <location>
        <position position="238"/>
    </location>
    <ligand>
        <name>Mn(2+)</name>
        <dbReference type="ChEBI" id="CHEBI:29035"/>
        <label>1</label>
    </ligand>
</feature>
<dbReference type="Pfam" id="PF00491">
    <property type="entry name" value="Arginase"/>
    <property type="match status" value="1"/>
</dbReference>
<dbReference type="AlphaFoldDB" id="Q2SG62"/>
<dbReference type="GO" id="GO:0033389">
    <property type="term" value="P:putrescine biosynthetic process from arginine, via agmatine"/>
    <property type="evidence" value="ECO:0007669"/>
    <property type="project" value="TreeGrafter"/>
</dbReference>
<sequence>MYERVVNDQSLKWVSEAWVKDVEDAAGGVSGSDLITFMEIPFDFAVSHRPGTRFGPAAILEALNGFSLYCTDKRADLSSLRFRRGAPVPVSNDIHQTYSRIEEAVTSLPPSTMPIFLGGDHSITDPIMRGLLKRSGGQRFGLIVFDAHFDSRPPVKGQEHSGHWMYTVQEVYSHANSVQLGVNAPIYSREYMERAERAGVMVRTPYEIRRDGWLHTLEEAIAHASRNTDGVYVSVDIDCLDRAFAQGTSVPNGCGLMAYEVADALYEIARKTKTIGLDIVEVSPPLDDASNTAEVAAHFVMNYLAGLTERRRD</sequence>
<dbReference type="InterPro" id="IPR006035">
    <property type="entry name" value="Ureohydrolase"/>
</dbReference>
<proteinExistence type="inferred from homology"/>
<dbReference type="PANTHER" id="PTHR11358">
    <property type="entry name" value="ARGINASE/AGMATINASE"/>
    <property type="match status" value="1"/>
</dbReference>
<dbReference type="KEGG" id="hch:HCH_03622"/>
<dbReference type="Proteomes" id="UP000000238">
    <property type="component" value="Chromosome"/>
</dbReference>
<evidence type="ECO:0000256" key="2">
    <source>
        <dbReference type="ARBA" id="ARBA00022801"/>
    </source>
</evidence>
<accession>Q2SG62</accession>
<dbReference type="SUPFAM" id="SSF52768">
    <property type="entry name" value="Arginase/deacetylase"/>
    <property type="match status" value="1"/>
</dbReference>
<dbReference type="EMBL" id="CP000155">
    <property type="protein sequence ID" value="ABC30362.1"/>
    <property type="molecule type" value="Genomic_DNA"/>
</dbReference>
<organism evidence="5 6">
    <name type="scientific">Hahella chejuensis (strain KCTC 2396)</name>
    <dbReference type="NCBI Taxonomy" id="349521"/>
    <lineage>
        <taxon>Bacteria</taxon>
        <taxon>Pseudomonadati</taxon>
        <taxon>Pseudomonadota</taxon>
        <taxon>Gammaproteobacteria</taxon>
        <taxon>Oceanospirillales</taxon>
        <taxon>Hahellaceae</taxon>
        <taxon>Hahella</taxon>
    </lineage>
</organism>
<evidence type="ECO:0000256" key="3">
    <source>
        <dbReference type="PIRSR" id="PIRSR036979-1"/>
    </source>
</evidence>
<feature type="binding site" evidence="3">
    <location>
        <position position="121"/>
    </location>
    <ligand>
        <name>Mn(2+)</name>
        <dbReference type="ChEBI" id="CHEBI:29035"/>
        <label>1</label>
    </ligand>
</feature>
<feature type="binding site" evidence="3">
    <location>
        <position position="148"/>
    </location>
    <ligand>
        <name>Mn(2+)</name>
        <dbReference type="ChEBI" id="CHEBI:29035"/>
        <label>1</label>
    </ligand>
</feature>
<feature type="binding site" evidence="3">
    <location>
        <position position="150"/>
    </location>
    <ligand>
        <name>Mn(2+)</name>
        <dbReference type="ChEBI" id="CHEBI:29035"/>
        <label>1</label>
    </ligand>
</feature>
<dbReference type="PANTHER" id="PTHR11358:SF26">
    <property type="entry name" value="GUANIDINO ACID HYDROLASE, MITOCHONDRIAL"/>
    <property type="match status" value="1"/>
</dbReference>
<feature type="binding site" evidence="3">
    <location>
        <position position="236"/>
    </location>
    <ligand>
        <name>Mn(2+)</name>
        <dbReference type="ChEBI" id="CHEBI:29035"/>
        <label>1</label>
    </ligand>
</feature>
<dbReference type="PIRSF" id="PIRSF036979">
    <property type="entry name" value="Arginase"/>
    <property type="match status" value="1"/>
</dbReference>
<comment type="cofactor">
    <cofactor evidence="3">
        <name>Mn(2+)</name>
        <dbReference type="ChEBI" id="CHEBI:29035"/>
    </cofactor>
    <text evidence="3">Binds 2 manganese ions per subunit.</text>
</comment>
<keyword evidence="3" id="KW-0464">Manganese</keyword>
<dbReference type="eggNOG" id="COG0010">
    <property type="taxonomic scope" value="Bacteria"/>
</dbReference>
<evidence type="ECO:0000313" key="5">
    <source>
        <dbReference type="EMBL" id="ABC30362.1"/>
    </source>
</evidence>
<protein>
    <submittedName>
        <fullName evidence="5">Arginase/agmatinase/formimionoglutamate hydrolase, arginase family</fullName>
    </submittedName>
</protein>
<dbReference type="GO" id="GO:0046872">
    <property type="term" value="F:metal ion binding"/>
    <property type="evidence" value="ECO:0007669"/>
    <property type="project" value="UniProtKB-KW"/>
</dbReference>
<keyword evidence="2 5" id="KW-0378">Hydrolase</keyword>